<evidence type="ECO:0000313" key="2">
    <source>
        <dbReference type="EMBL" id="THG27311.1"/>
    </source>
</evidence>
<protein>
    <recommendedName>
        <fullName evidence="1">Antitoxin VbhA domain-containing protein</fullName>
    </recommendedName>
</protein>
<dbReference type="RefSeq" id="WP_136510942.1">
    <property type="nucleotide sequence ID" value="NZ_SSTF01000004.1"/>
</dbReference>
<dbReference type="CDD" id="cd11586">
    <property type="entry name" value="VbhA_like"/>
    <property type="match status" value="1"/>
</dbReference>
<sequence length="71" mass="7863">MTVNGFDADRERAAIAARHTRNLALAIQSARLEGGKVSDEFLYEARDYANGLIDAATLGRRVRARYGIHTE</sequence>
<feature type="domain" description="Antitoxin VbhA" evidence="1">
    <location>
        <begin position="21"/>
        <end position="65"/>
    </location>
</feature>
<accession>A0A4S4FBB9</accession>
<comment type="caution">
    <text evidence="2">The sequence shown here is derived from an EMBL/GenBank/DDBJ whole genome shotgun (WGS) entry which is preliminary data.</text>
</comment>
<dbReference type="EMBL" id="SSTF01000004">
    <property type="protein sequence ID" value="THG27311.1"/>
    <property type="molecule type" value="Genomic_DNA"/>
</dbReference>
<dbReference type="Pfam" id="PF18495">
    <property type="entry name" value="VbhA"/>
    <property type="match status" value="1"/>
</dbReference>
<dbReference type="InterPro" id="IPR043038">
    <property type="entry name" value="VbhA_sf"/>
</dbReference>
<name>A0A4S4FBB9_9BIFI</name>
<dbReference type="Proteomes" id="UP000306798">
    <property type="component" value="Unassembled WGS sequence"/>
</dbReference>
<proteinExistence type="predicted"/>
<dbReference type="InterPro" id="IPR033788">
    <property type="entry name" value="VbhA-like"/>
</dbReference>
<dbReference type="InterPro" id="IPR041535">
    <property type="entry name" value="VbhA"/>
</dbReference>
<gene>
    <name evidence="2" type="ORF">E5991_01970</name>
</gene>
<evidence type="ECO:0000313" key="3">
    <source>
        <dbReference type="Proteomes" id="UP000306798"/>
    </source>
</evidence>
<evidence type="ECO:0000259" key="1">
    <source>
        <dbReference type="Pfam" id="PF18495"/>
    </source>
</evidence>
<reference evidence="2 3" key="1">
    <citation type="submission" date="2019-04" db="EMBL/GenBank/DDBJ databases">
        <title>Microbes associate with the intestines of laboratory mice.</title>
        <authorList>
            <person name="Navarre W."/>
            <person name="Wong E."/>
            <person name="Huang K.C."/>
            <person name="Tropini C."/>
            <person name="Ng K."/>
            <person name="Yu B."/>
        </authorList>
    </citation>
    <scope>NUCLEOTIDE SEQUENCE [LARGE SCALE GENOMIC DNA]</scope>
    <source>
        <strain evidence="2 3">NM87_A27A</strain>
    </source>
</reference>
<dbReference type="AlphaFoldDB" id="A0A4S4FBB9"/>
<dbReference type="Gene3D" id="1.10.8.1050">
    <property type="entry name" value="Antitoxin VbhA-like"/>
    <property type="match status" value="1"/>
</dbReference>
<organism evidence="2 3">
    <name type="scientific">Bifidobacterium pseudolongum</name>
    <dbReference type="NCBI Taxonomy" id="1694"/>
    <lineage>
        <taxon>Bacteria</taxon>
        <taxon>Bacillati</taxon>
        <taxon>Actinomycetota</taxon>
        <taxon>Actinomycetes</taxon>
        <taxon>Bifidobacteriales</taxon>
        <taxon>Bifidobacteriaceae</taxon>
        <taxon>Bifidobacterium</taxon>
    </lineage>
</organism>